<dbReference type="InterPro" id="IPR013783">
    <property type="entry name" value="Ig-like_fold"/>
</dbReference>
<dbReference type="PRINTS" id="PR00969">
    <property type="entry name" value="CHAPERONPILI"/>
</dbReference>
<dbReference type="PANTHER" id="PTHR30251">
    <property type="entry name" value="PILUS ASSEMBLY CHAPERONE"/>
    <property type="match status" value="1"/>
</dbReference>
<dbReference type="GO" id="GO:0071555">
    <property type="term" value="P:cell wall organization"/>
    <property type="evidence" value="ECO:0007669"/>
    <property type="project" value="InterPro"/>
</dbReference>
<reference evidence="12" key="2">
    <citation type="submission" date="2018-07" db="EMBL/GenBank/DDBJ databases">
        <authorList>
            <consortium name="NCBI Pathogen Detection Project"/>
        </authorList>
    </citation>
    <scope>NUCLEOTIDE SEQUENCE</scope>
    <source>
        <strain evidence="13">M86</strain>
        <strain evidence="12">NCTR-SF55</strain>
    </source>
</reference>
<protein>
    <submittedName>
        <fullName evidence="12">Fimbrial chaperone StfD</fullName>
    </submittedName>
</protein>
<dbReference type="RefSeq" id="WP_000982725.1">
    <property type="nucleotide sequence ID" value="NZ_CP077760.1"/>
</dbReference>
<dbReference type="OMA" id="LDNPWQE"/>
<reference evidence="12" key="1">
    <citation type="journal article" date="2018" name="Genome Biol.">
        <title>SKESA: strategic k-mer extension for scrupulous assemblies.</title>
        <authorList>
            <person name="Souvorov A."/>
            <person name="Agarwala R."/>
            <person name="Lipman D.J."/>
        </authorList>
    </citation>
    <scope>NUCLEOTIDE SEQUENCE</scope>
    <source>
        <strain evidence="13">M86</strain>
        <strain evidence="12">NCTR-SF55</strain>
    </source>
</reference>
<evidence type="ECO:0000259" key="11">
    <source>
        <dbReference type="Pfam" id="PF02753"/>
    </source>
</evidence>
<dbReference type="SUPFAM" id="SSF49354">
    <property type="entry name" value="PapD-like"/>
    <property type="match status" value="1"/>
</dbReference>
<keyword evidence="6 8" id="KW-0143">Chaperone</keyword>
<dbReference type="Pfam" id="PF00345">
    <property type="entry name" value="PapD_N"/>
    <property type="match status" value="1"/>
</dbReference>
<dbReference type="InterPro" id="IPR008962">
    <property type="entry name" value="PapD-like_sf"/>
</dbReference>
<dbReference type="InterPro" id="IPR016147">
    <property type="entry name" value="Pili_assmbl_chaperone_N"/>
</dbReference>
<organism evidence="12">
    <name type="scientific">Salmonella gallinarum</name>
    <dbReference type="NCBI Taxonomy" id="594"/>
    <lineage>
        <taxon>Bacteria</taxon>
        <taxon>Pseudomonadati</taxon>
        <taxon>Pseudomonadota</taxon>
        <taxon>Gammaproteobacteria</taxon>
        <taxon>Enterobacterales</taxon>
        <taxon>Enterobacteriaceae</taxon>
        <taxon>Salmonella</taxon>
    </lineage>
</organism>
<proteinExistence type="inferred from homology"/>
<dbReference type="PANTHER" id="PTHR30251:SF6">
    <property type="entry name" value="FIMBRIAL CHAPERONE YFCS-RELATED"/>
    <property type="match status" value="1"/>
</dbReference>
<dbReference type="InterPro" id="IPR050643">
    <property type="entry name" value="Periplasmic_pilus_chap"/>
</dbReference>
<dbReference type="SUPFAM" id="SSF49584">
    <property type="entry name" value="Periplasmic chaperone C-domain"/>
    <property type="match status" value="1"/>
</dbReference>
<dbReference type="PROSITE" id="PS00635">
    <property type="entry name" value="PILI_CHAPERONE"/>
    <property type="match status" value="1"/>
</dbReference>
<sequence length="250" mass="27509">MMPLKRYNLAAVLLLLLGGYGSAQAAIAPDRTRLVFRGEDKSISVDLKNANSKLPYLAQSWVEDEKGVKITSPLIVVPPVQRIEPSAIGQVKIQGMPALASLPQDRETLFYYNVCEIPPQSDKPNTLQIALQTRIKVFYRPQALSKIDMQHPWQYKITLQRQGNGYQVSNPTGYYVVLSNASNRMDGTPARGFSPLVIAPKSNVTLGGDASELGHSPVLTYVNDYGARLPLIFNCTDNSCAVDEAKSRKS</sequence>
<evidence type="ECO:0000256" key="9">
    <source>
        <dbReference type="SAM" id="SignalP"/>
    </source>
</evidence>
<evidence type="ECO:0000313" key="13">
    <source>
        <dbReference type="EMBL" id="HAF0354402.1"/>
    </source>
</evidence>
<dbReference type="FunFam" id="2.60.40.10:FF:000458">
    <property type="entry name" value="Molecular chaperone FimC"/>
    <property type="match status" value="1"/>
</dbReference>
<name>A0A3V9NLU5_SALGL</name>
<feature type="chain" id="PRO_5036347528" evidence="9">
    <location>
        <begin position="26"/>
        <end position="250"/>
    </location>
</feature>
<dbReference type="EMBL" id="DAATWA010000006">
    <property type="protein sequence ID" value="HAF0354402.1"/>
    <property type="molecule type" value="Genomic_DNA"/>
</dbReference>
<comment type="similarity">
    <text evidence="2 8">Belongs to the periplasmic pilus chaperone family.</text>
</comment>
<dbReference type="InterPro" id="IPR001829">
    <property type="entry name" value="Pili_assmbl_chaperone_bac"/>
</dbReference>
<dbReference type="InterPro" id="IPR036316">
    <property type="entry name" value="Pili_assmbl_chap_C_dom_sf"/>
</dbReference>
<accession>A0A3V9NLU5</accession>
<feature type="domain" description="Pili assembly chaperone C-terminal" evidence="11">
    <location>
        <begin position="168"/>
        <end position="228"/>
    </location>
</feature>
<keyword evidence="5" id="KW-0574">Periplasm</keyword>
<dbReference type="AlphaFoldDB" id="A0A3V9NLU5"/>
<feature type="signal peptide" evidence="9">
    <location>
        <begin position="1"/>
        <end position="25"/>
    </location>
</feature>
<dbReference type="InterPro" id="IPR016148">
    <property type="entry name" value="Pili_assmbl_chaperone_C"/>
</dbReference>
<feature type="domain" description="Pili assembly chaperone N-terminal" evidence="10">
    <location>
        <begin position="27"/>
        <end position="144"/>
    </location>
</feature>
<evidence type="ECO:0000256" key="7">
    <source>
        <dbReference type="ARBA" id="ARBA00023319"/>
    </source>
</evidence>
<gene>
    <name evidence="12" type="primary">stfD</name>
    <name evidence="13" type="ORF">G9F40_001513</name>
    <name evidence="12" type="ORF">GND26_002415</name>
</gene>
<dbReference type="Pfam" id="PF02753">
    <property type="entry name" value="PapD_C"/>
    <property type="match status" value="1"/>
</dbReference>
<dbReference type="GO" id="GO:0030288">
    <property type="term" value="C:outer membrane-bounded periplasmic space"/>
    <property type="evidence" value="ECO:0007669"/>
    <property type="project" value="InterPro"/>
</dbReference>
<evidence type="ECO:0000256" key="1">
    <source>
        <dbReference type="ARBA" id="ARBA00004418"/>
    </source>
</evidence>
<comment type="subcellular location">
    <subcellularLocation>
        <location evidence="1 8">Periplasm</location>
    </subcellularLocation>
</comment>
<dbReference type="NCBIfam" id="NF011813">
    <property type="entry name" value="PRK15285.1"/>
    <property type="match status" value="1"/>
</dbReference>
<evidence type="ECO:0000256" key="4">
    <source>
        <dbReference type="ARBA" id="ARBA00022729"/>
    </source>
</evidence>
<evidence type="ECO:0000313" key="12">
    <source>
        <dbReference type="EMBL" id="HAE8133315.1"/>
    </source>
</evidence>
<evidence type="ECO:0000259" key="10">
    <source>
        <dbReference type="Pfam" id="PF00345"/>
    </source>
</evidence>
<evidence type="ECO:0000256" key="8">
    <source>
        <dbReference type="RuleBase" id="RU003918"/>
    </source>
</evidence>
<dbReference type="InterPro" id="IPR018046">
    <property type="entry name" value="Pili_assmbl_chaperone_CS"/>
</dbReference>
<dbReference type="EMBL" id="DAATDI010000007">
    <property type="protein sequence ID" value="HAE8133315.1"/>
    <property type="molecule type" value="Genomic_DNA"/>
</dbReference>
<evidence type="ECO:0000256" key="5">
    <source>
        <dbReference type="ARBA" id="ARBA00022764"/>
    </source>
</evidence>
<dbReference type="Gene3D" id="2.60.40.10">
    <property type="entry name" value="Immunoglobulins"/>
    <property type="match status" value="2"/>
</dbReference>
<evidence type="ECO:0000256" key="2">
    <source>
        <dbReference type="ARBA" id="ARBA00007399"/>
    </source>
</evidence>
<evidence type="ECO:0000256" key="6">
    <source>
        <dbReference type="ARBA" id="ARBA00023186"/>
    </source>
</evidence>
<keyword evidence="3" id="KW-1029">Fimbrium biogenesis</keyword>
<keyword evidence="4 9" id="KW-0732">Signal</keyword>
<comment type="caution">
    <text evidence="12">The sequence shown here is derived from an EMBL/GenBank/DDBJ whole genome shotgun (WGS) entry which is preliminary data.</text>
</comment>
<keyword evidence="7" id="KW-0393">Immunoglobulin domain</keyword>
<evidence type="ECO:0000256" key="3">
    <source>
        <dbReference type="ARBA" id="ARBA00022558"/>
    </source>
</evidence>